<proteinExistence type="predicted"/>
<dbReference type="EMBL" id="BQKC01000001">
    <property type="protein sequence ID" value="GJM54953.1"/>
    <property type="molecule type" value="Genomic_DNA"/>
</dbReference>
<organism evidence="2 3">
    <name type="scientific">Granulimonas faecalis</name>
    <dbReference type="NCBI Taxonomy" id="2894155"/>
    <lineage>
        <taxon>Bacteria</taxon>
        <taxon>Bacillati</taxon>
        <taxon>Actinomycetota</taxon>
        <taxon>Coriobacteriia</taxon>
        <taxon>Coriobacteriales</taxon>
        <taxon>Kribbibacteriaceae</taxon>
        <taxon>Granulimonas</taxon>
    </lineage>
</organism>
<evidence type="ECO:0000256" key="1">
    <source>
        <dbReference type="SAM" id="Phobius"/>
    </source>
</evidence>
<feature type="transmembrane region" description="Helical" evidence="1">
    <location>
        <begin position="18"/>
        <end position="36"/>
    </location>
</feature>
<dbReference type="AlphaFoldDB" id="A0AAV5B1L4"/>
<feature type="transmembrane region" description="Helical" evidence="1">
    <location>
        <begin position="98"/>
        <end position="123"/>
    </location>
</feature>
<feature type="transmembrane region" description="Helical" evidence="1">
    <location>
        <begin position="214"/>
        <end position="237"/>
    </location>
</feature>
<feature type="transmembrane region" description="Helical" evidence="1">
    <location>
        <begin position="56"/>
        <end position="77"/>
    </location>
</feature>
<name>A0AAV5B1L4_9ACTN</name>
<dbReference type="Pfam" id="PF12730">
    <property type="entry name" value="ABC2_membrane_4"/>
    <property type="match status" value="1"/>
</dbReference>
<feature type="transmembrane region" description="Helical" evidence="1">
    <location>
        <begin position="171"/>
        <end position="194"/>
    </location>
</feature>
<feature type="transmembrane region" description="Helical" evidence="1">
    <location>
        <begin position="143"/>
        <end position="164"/>
    </location>
</feature>
<keyword evidence="3" id="KW-1185">Reference proteome</keyword>
<dbReference type="Proteomes" id="UP001055025">
    <property type="component" value="Unassembled WGS sequence"/>
</dbReference>
<dbReference type="CDD" id="cd21809">
    <property type="entry name" value="ABC-2_lan_permease-like"/>
    <property type="match status" value="1"/>
</dbReference>
<protein>
    <submittedName>
        <fullName evidence="2">Multidrug ABC transporter permease</fullName>
    </submittedName>
</protein>
<comment type="caution">
    <text evidence="2">The sequence shown here is derived from an EMBL/GenBank/DDBJ whole genome shotgun (WGS) entry which is preliminary data.</text>
</comment>
<keyword evidence="1" id="KW-1133">Transmembrane helix</keyword>
<keyword evidence="1" id="KW-0812">Transmembrane</keyword>
<sequence>MLVASIQAELVKLRRSPVWVAFVALPGLSALIGSANYTANLEVITPGWENLWTQQTLFVCYFFLPALLGAGCSLLWRQEHQGSNWNEFMVQPVSTLDLVLGKLCAGSLMAATAFASILVFYGFSGVLLGVPGPFPTAQVTTYLGLGLLGSIVIVAVQLFISMLIRSFATPVAIALGGGVCGLVATMGGFGWIWPYSLMQSGMNSNNLVDLSSGTILQVVVASVLYITAATAAASTWLGRHDIVATL</sequence>
<dbReference type="RefSeq" id="WP_251164060.1">
    <property type="nucleotide sequence ID" value="NZ_BQKC01000001.1"/>
</dbReference>
<keyword evidence="1" id="KW-0472">Membrane</keyword>
<evidence type="ECO:0000313" key="2">
    <source>
        <dbReference type="EMBL" id="GJM54953.1"/>
    </source>
</evidence>
<gene>
    <name evidence="2" type="ORF">ATOP_06080</name>
</gene>
<reference evidence="2" key="1">
    <citation type="journal article" date="2022" name="Int. J. Syst. Evol. Microbiol.">
        <title>Granulimonas faecalis gen. nov., sp. nov., and Leptogranulimonas caecicola gen. nov., sp. nov., novel lactate-producing Atopobiaceae bacteria isolated from mouse intestines, and an emended description of the family Atopobiaceae.</title>
        <authorList>
            <person name="Morinaga K."/>
            <person name="Kusada H."/>
            <person name="Sakamoto S."/>
            <person name="Murakami T."/>
            <person name="Toyoda A."/>
            <person name="Mori H."/>
            <person name="Meng X.Y."/>
            <person name="Takashino M."/>
            <person name="Murotomi K."/>
            <person name="Tamaki H."/>
        </authorList>
    </citation>
    <scope>NUCLEOTIDE SEQUENCE</scope>
    <source>
        <strain evidence="2">OPF53</strain>
    </source>
</reference>
<accession>A0AAV5B1L4</accession>
<evidence type="ECO:0000313" key="3">
    <source>
        <dbReference type="Proteomes" id="UP001055025"/>
    </source>
</evidence>